<protein>
    <submittedName>
        <fullName evidence="15">Iron complex outermembrane recepter protein</fullName>
    </submittedName>
</protein>
<feature type="domain" description="TonB-dependent receptor-like beta-barrel" evidence="13">
    <location>
        <begin position="325"/>
        <end position="707"/>
    </location>
</feature>
<sequence length="738" mass="80164">MNKASRKKINTNAIRPGCPANRRRSIVVALSVIAYGGLADSPAFAAEAAAASDASVSTPAASNSTDDRATLAPIAIKGTKQPTASPYAAKTVQTGQYRGVDALDVPATVNVVTSDVLKAQAATGLFDALRNVAGVTRQQLSGISYDQLSVRGIALDNRQSYYLDGVLPIDNNIWMPMEDKERVEVLKGASALYYGFTVPAGIVNMVMKRAGDTPVTSASVLVDSHGSVGVHADVARRFGTDNQFGIRVNAMAEHVETPIDGDRGYRMFQSVALDWKPTNRLTFKYDLEHIDQRVVEQAGITPLAAVNGVITLPQLPDASKLLVPNDKPTTSTATAQILRADYLINDNWSANVSIGQSITQRNRWLWILQKYDVNTGTGTLQGSQQNGQFYENKNVRAELNGNFQTGPFTHDVTFGVNENWLFQPDFTTYYYTATQNLYSPVSITNLKAGTSKAFYAQHISNQGAYVFDRIGLTKDLQFTAGVRYSSYHATQAQTTTQNVNRTSPSASLLYKITPQTSIYASYIEGLESAGSAPATATNAYQVLPAAVSKQEEVGVRHRFNNGSLASIAAFQIRQPSASTDADGVYALNGVGRYRGIEFSYQGDITRDLSIVTTGMWLNAELVDSTDSTTLGKRPENTPRYTGSVFLNYRVPHVYGFSVNGGAYFVGQRPINDANQAFIPGYTLFSAGARYETHLFGRNATFQLNIENAFNKHYWASAGSSQLGIGLERTISLTSTFDF</sequence>
<keyword evidence="8" id="KW-0675">Receptor</keyword>
<feature type="domain" description="TonB-dependent receptor plug" evidence="14">
    <location>
        <begin position="102"/>
        <end position="201"/>
    </location>
</feature>
<dbReference type="Pfam" id="PF00593">
    <property type="entry name" value="TonB_dep_Rec_b-barrel"/>
    <property type="match status" value="1"/>
</dbReference>
<keyword evidence="16" id="KW-1185">Reference proteome</keyword>
<keyword evidence="12" id="KW-0732">Signal</keyword>
<keyword evidence="6 11" id="KW-0798">TonB box</keyword>
<dbReference type="PANTHER" id="PTHR32552">
    <property type="entry name" value="FERRICHROME IRON RECEPTOR-RELATED"/>
    <property type="match status" value="1"/>
</dbReference>
<dbReference type="CDD" id="cd01347">
    <property type="entry name" value="ligand_gated_channel"/>
    <property type="match status" value="1"/>
</dbReference>
<dbReference type="AlphaFoldDB" id="A0A1H1JFE7"/>
<dbReference type="Proteomes" id="UP000183487">
    <property type="component" value="Unassembled WGS sequence"/>
</dbReference>
<dbReference type="InterPro" id="IPR010105">
    <property type="entry name" value="TonB_sidphr_rcpt"/>
</dbReference>
<organism evidence="15 16">
    <name type="scientific">Paraburkholderia fungorum</name>
    <dbReference type="NCBI Taxonomy" id="134537"/>
    <lineage>
        <taxon>Bacteria</taxon>
        <taxon>Pseudomonadati</taxon>
        <taxon>Pseudomonadota</taxon>
        <taxon>Betaproteobacteria</taxon>
        <taxon>Burkholderiales</taxon>
        <taxon>Burkholderiaceae</taxon>
        <taxon>Paraburkholderia</taxon>
    </lineage>
</organism>
<feature type="signal peptide" evidence="12">
    <location>
        <begin position="1"/>
        <end position="45"/>
    </location>
</feature>
<dbReference type="GO" id="GO:0038023">
    <property type="term" value="F:signaling receptor activity"/>
    <property type="evidence" value="ECO:0007669"/>
    <property type="project" value="InterPro"/>
</dbReference>
<dbReference type="Gene3D" id="2.170.130.10">
    <property type="entry name" value="TonB-dependent receptor, plug domain"/>
    <property type="match status" value="1"/>
</dbReference>
<evidence type="ECO:0000313" key="16">
    <source>
        <dbReference type="Proteomes" id="UP000183487"/>
    </source>
</evidence>
<keyword evidence="5 10" id="KW-0812">Transmembrane</keyword>
<evidence type="ECO:0000256" key="10">
    <source>
        <dbReference type="PROSITE-ProRule" id="PRU01360"/>
    </source>
</evidence>
<keyword evidence="7 10" id="KW-0472">Membrane</keyword>
<comment type="subcellular location">
    <subcellularLocation>
        <location evidence="1 10">Cell outer membrane</location>
        <topology evidence="1 10">Multi-pass membrane protein</topology>
    </subcellularLocation>
</comment>
<evidence type="ECO:0000256" key="8">
    <source>
        <dbReference type="ARBA" id="ARBA00023170"/>
    </source>
</evidence>
<dbReference type="NCBIfam" id="TIGR01783">
    <property type="entry name" value="TonB-siderophor"/>
    <property type="match status" value="1"/>
</dbReference>
<dbReference type="PANTHER" id="PTHR32552:SF82">
    <property type="entry name" value="FCUA PROTEIN"/>
    <property type="match status" value="1"/>
</dbReference>
<dbReference type="RefSeq" id="WP_083380162.1">
    <property type="nucleotide sequence ID" value="NZ_FNKP01000003.1"/>
</dbReference>
<keyword evidence="3 10" id="KW-0813">Transport</keyword>
<accession>A0A1H1JFE7</accession>
<evidence type="ECO:0000256" key="1">
    <source>
        <dbReference type="ARBA" id="ARBA00004571"/>
    </source>
</evidence>
<evidence type="ECO:0000256" key="2">
    <source>
        <dbReference type="ARBA" id="ARBA00009810"/>
    </source>
</evidence>
<dbReference type="InterPro" id="IPR039426">
    <property type="entry name" value="TonB-dep_rcpt-like"/>
</dbReference>
<dbReference type="Gene3D" id="2.40.170.20">
    <property type="entry name" value="TonB-dependent receptor, beta-barrel domain"/>
    <property type="match status" value="1"/>
</dbReference>
<evidence type="ECO:0000256" key="5">
    <source>
        <dbReference type="ARBA" id="ARBA00022692"/>
    </source>
</evidence>
<dbReference type="PROSITE" id="PS52016">
    <property type="entry name" value="TONB_DEPENDENT_REC_3"/>
    <property type="match status" value="1"/>
</dbReference>
<dbReference type="InterPro" id="IPR036942">
    <property type="entry name" value="Beta-barrel_TonB_sf"/>
</dbReference>
<dbReference type="OrthoDB" id="8732650at2"/>
<dbReference type="GO" id="GO:0015344">
    <property type="term" value="F:siderophore uptake transmembrane transporter activity"/>
    <property type="evidence" value="ECO:0007669"/>
    <property type="project" value="TreeGrafter"/>
</dbReference>
<evidence type="ECO:0000256" key="7">
    <source>
        <dbReference type="ARBA" id="ARBA00023136"/>
    </source>
</evidence>
<dbReference type="SUPFAM" id="SSF56935">
    <property type="entry name" value="Porins"/>
    <property type="match status" value="1"/>
</dbReference>
<evidence type="ECO:0000259" key="14">
    <source>
        <dbReference type="Pfam" id="PF07715"/>
    </source>
</evidence>
<evidence type="ECO:0000256" key="12">
    <source>
        <dbReference type="SAM" id="SignalP"/>
    </source>
</evidence>
<evidence type="ECO:0000313" key="15">
    <source>
        <dbReference type="EMBL" id="SDR48623.1"/>
    </source>
</evidence>
<dbReference type="InterPro" id="IPR037066">
    <property type="entry name" value="Plug_dom_sf"/>
</dbReference>
<gene>
    <name evidence="15" type="ORF">SAMN05443245_6244</name>
</gene>
<evidence type="ECO:0000256" key="6">
    <source>
        <dbReference type="ARBA" id="ARBA00023077"/>
    </source>
</evidence>
<proteinExistence type="inferred from homology"/>
<keyword evidence="4 10" id="KW-1134">Transmembrane beta strand</keyword>
<feature type="chain" id="PRO_5010197997" evidence="12">
    <location>
        <begin position="46"/>
        <end position="738"/>
    </location>
</feature>
<keyword evidence="9 10" id="KW-0998">Cell outer membrane</keyword>
<reference evidence="16" key="1">
    <citation type="submission" date="2016-10" db="EMBL/GenBank/DDBJ databases">
        <authorList>
            <person name="Varghese N."/>
        </authorList>
    </citation>
    <scope>NUCLEOTIDE SEQUENCE [LARGE SCALE GENOMIC DNA]</scope>
    <source>
        <strain evidence="16">GAS106B</strain>
    </source>
</reference>
<evidence type="ECO:0000259" key="13">
    <source>
        <dbReference type="Pfam" id="PF00593"/>
    </source>
</evidence>
<evidence type="ECO:0000256" key="9">
    <source>
        <dbReference type="ARBA" id="ARBA00023237"/>
    </source>
</evidence>
<evidence type="ECO:0000256" key="3">
    <source>
        <dbReference type="ARBA" id="ARBA00022448"/>
    </source>
</evidence>
<evidence type="ECO:0000256" key="4">
    <source>
        <dbReference type="ARBA" id="ARBA00022452"/>
    </source>
</evidence>
<evidence type="ECO:0000256" key="11">
    <source>
        <dbReference type="RuleBase" id="RU003357"/>
    </source>
</evidence>
<dbReference type="GO" id="GO:0015891">
    <property type="term" value="P:siderophore transport"/>
    <property type="evidence" value="ECO:0007669"/>
    <property type="project" value="InterPro"/>
</dbReference>
<dbReference type="InterPro" id="IPR012910">
    <property type="entry name" value="Plug_dom"/>
</dbReference>
<name>A0A1H1JFE7_9BURK</name>
<comment type="similarity">
    <text evidence="2 10 11">Belongs to the TonB-dependent receptor family.</text>
</comment>
<dbReference type="InterPro" id="IPR000531">
    <property type="entry name" value="Beta-barrel_TonB"/>
</dbReference>
<dbReference type="Pfam" id="PF07715">
    <property type="entry name" value="Plug"/>
    <property type="match status" value="1"/>
</dbReference>
<dbReference type="EMBL" id="FNKP01000003">
    <property type="protein sequence ID" value="SDR48623.1"/>
    <property type="molecule type" value="Genomic_DNA"/>
</dbReference>
<dbReference type="GO" id="GO:0009279">
    <property type="term" value="C:cell outer membrane"/>
    <property type="evidence" value="ECO:0007669"/>
    <property type="project" value="UniProtKB-SubCell"/>
</dbReference>